<gene>
    <name evidence="1" type="ORF">HMPREF9488_02337</name>
</gene>
<evidence type="ECO:0000313" key="2">
    <source>
        <dbReference type="Proteomes" id="UP000003157"/>
    </source>
</evidence>
<name>E7GC46_9FIRM</name>
<dbReference type="RefSeq" id="WP_008789427.1">
    <property type="nucleotide sequence ID" value="NZ_AKCB01000005.1"/>
</dbReference>
<organism evidence="1 2">
    <name type="scientific">Coprobacillus cateniformis</name>
    <dbReference type="NCBI Taxonomy" id="100884"/>
    <lineage>
        <taxon>Bacteria</taxon>
        <taxon>Bacillati</taxon>
        <taxon>Bacillota</taxon>
        <taxon>Erysipelotrichia</taxon>
        <taxon>Erysipelotrichales</taxon>
        <taxon>Coprobacillaceae</taxon>
        <taxon>Coprobacillus</taxon>
    </lineage>
</organism>
<dbReference type="GeneID" id="78231610"/>
<comment type="caution">
    <text evidence="1">The sequence shown here is derived from an EMBL/GenBank/DDBJ whole genome shotgun (WGS) entry which is preliminary data.</text>
</comment>
<sequence length="187" mass="21970">MKNIFKHSGEYVVHSHDKKDYLKKESVEYNSVVDIQENVVLTKSKIKGKIYKFSFKVPMGLSPEIDAENKRQLTQLLSSCHGKLKFWLLNEQKNMLSRNMELLKKRVNELQEDSTLSEVCVNRYMIMQTMEKVSYCTAYIFVEDSIYKFEELASTFLNIYNLQGETLLNFLERINNDPLRGDSIVFE</sequence>
<protein>
    <submittedName>
        <fullName evidence="1">Uncharacterized protein</fullName>
    </submittedName>
</protein>
<dbReference type="EMBL" id="ADKX01000038">
    <property type="protein sequence ID" value="EFW04394.1"/>
    <property type="molecule type" value="Genomic_DNA"/>
</dbReference>
<dbReference type="Proteomes" id="UP000003157">
    <property type="component" value="Unassembled WGS sequence"/>
</dbReference>
<evidence type="ECO:0000313" key="1">
    <source>
        <dbReference type="EMBL" id="EFW04394.1"/>
    </source>
</evidence>
<proteinExistence type="predicted"/>
<dbReference type="STRING" id="100884.GCA_000269565_03876"/>
<accession>E7GC46</accession>
<dbReference type="HOGENOM" id="CLU_1445375_0_0_9"/>
<keyword evidence="2" id="KW-1185">Reference proteome</keyword>
<reference evidence="1 2" key="1">
    <citation type="submission" date="2010-12" db="EMBL/GenBank/DDBJ databases">
        <title>The Genome Sequence of Coprobacillus sp. strain 29_1.</title>
        <authorList>
            <consortium name="The Broad Institute Genome Sequencing Platform"/>
            <person name="Earl A."/>
            <person name="Ward D."/>
            <person name="Feldgarden M."/>
            <person name="Gevers D."/>
            <person name="Daigneault M."/>
            <person name="Sibley C.D."/>
            <person name="White A."/>
            <person name="Strauss J."/>
            <person name="Allen-Vercoe E."/>
            <person name="Young S.K."/>
            <person name="Zeng Q."/>
            <person name="Gargeya S."/>
            <person name="Fitzgerald M."/>
            <person name="Haas B."/>
            <person name="Abouelleil A."/>
            <person name="Alvarado L."/>
            <person name="Arachchi H.M."/>
            <person name="Berlin A."/>
            <person name="Brown A."/>
            <person name="Chapman S.B."/>
            <person name="Chen Z."/>
            <person name="Dunbar C."/>
            <person name="Freedman E."/>
            <person name="Gearin G."/>
            <person name="Gellesch M."/>
            <person name="Goldberg J."/>
            <person name="Griggs A."/>
            <person name="Gujja S."/>
            <person name="Heilman E."/>
            <person name="Heiman D."/>
            <person name="Howarth C."/>
            <person name="Larson L."/>
            <person name="Lui A."/>
            <person name="MacDonald P.J.P."/>
            <person name="Mehta T."/>
            <person name="Montmayeur A."/>
            <person name="Murphy C."/>
            <person name="Neiman D."/>
            <person name="Pearson M."/>
            <person name="Priest M."/>
            <person name="Roberts A."/>
            <person name="Saif S."/>
            <person name="Shea T."/>
            <person name="Shenoy N."/>
            <person name="Sisk P."/>
            <person name="Stolte C."/>
            <person name="Sykes S."/>
            <person name="White J."/>
            <person name="Yandava C."/>
            <person name="Nusbaum C."/>
            <person name="Birren B."/>
        </authorList>
    </citation>
    <scope>NUCLEOTIDE SEQUENCE [LARGE SCALE GENOMIC DNA]</scope>
    <source>
        <strain evidence="1 2">29_1</strain>
    </source>
</reference>
<dbReference type="AlphaFoldDB" id="E7GC46"/>